<dbReference type="GO" id="GO:0016740">
    <property type="term" value="F:transferase activity"/>
    <property type="evidence" value="ECO:0007669"/>
    <property type="project" value="UniProtKB-KW"/>
</dbReference>
<dbReference type="AlphaFoldDB" id="A0A2V1DUB8"/>
<dbReference type="STRING" id="97972.A0A2V1DUB8"/>
<keyword evidence="2" id="KW-0808">Transferase</keyword>
<feature type="region of interest" description="Disordered" evidence="1">
    <location>
        <begin position="38"/>
        <end position="186"/>
    </location>
</feature>
<gene>
    <name evidence="2" type="ORF">DM02DRAFT_613582</name>
</gene>
<proteinExistence type="predicted"/>
<dbReference type="InterPro" id="IPR050587">
    <property type="entry name" value="GNT1/Glycosyltrans_8"/>
</dbReference>
<dbReference type="OrthoDB" id="2014201at2759"/>
<evidence type="ECO:0000313" key="3">
    <source>
        <dbReference type="Proteomes" id="UP000244855"/>
    </source>
</evidence>
<evidence type="ECO:0000256" key="1">
    <source>
        <dbReference type="SAM" id="MobiDB-lite"/>
    </source>
</evidence>
<dbReference type="Gene3D" id="3.90.550.10">
    <property type="entry name" value="Spore Coat Polysaccharide Biosynthesis Protein SpsA, Chain A"/>
    <property type="match status" value="1"/>
</dbReference>
<dbReference type="EMBL" id="KZ805356">
    <property type="protein sequence ID" value="PVI01542.1"/>
    <property type="molecule type" value="Genomic_DNA"/>
</dbReference>
<feature type="compositionally biased region" description="Low complexity" evidence="1">
    <location>
        <begin position="174"/>
        <end position="183"/>
    </location>
</feature>
<feature type="compositionally biased region" description="Pro residues" evidence="1">
    <location>
        <begin position="69"/>
        <end position="126"/>
    </location>
</feature>
<evidence type="ECO:0000313" key="2">
    <source>
        <dbReference type="EMBL" id="PVI01542.1"/>
    </source>
</evidence>
<dbReference type="Proteomes" id="UP000244855">
    <property type="component" value="Unassembled WGS sequence"/>
</dbReference>
<keyword evidence="3" id="KW-1185">Reference proteome</keyword>
<dbReference type="SUPFAM" id="SSF53448">
    <property type="entry name" value="Nucleotide-diphospho-sugar transferases"/>
    <property type="match status" value="1"/>
</dbReference>
<name>A0A2V1DUB8_9PLEO</name>
<reference evidence="2 3" key="1">
    <citation type="journal article" date="2018" name="Sci. Rep.">
        <title>Comparative genomics provides insights into the lifestyle and reveals functional heterogeneity of dark septate endophytic fungi.</title>
        <authorList>
            <person name="Knapp D.G."/>
            <person name="Nemeth J.B."/>
            <person name="Barry K."/>
            <person name="Hainaut M."/>
            <person name="Henrissat B."/>
            <person name="Johnson J."/>
            <person name="Kuo A."/>
            <person name="Lim J.H.P."/>
            <person name="Lipzen A."/>
            <person name="Nolan M."/>
            <person name="Ohm R.A."/>
            <person name="Tamas L."/>
            <person name="Grigoriev I.V."/>
            <person name="Spatafora J.W."/>
            <person name="Nagy L.G."/>
            <person name="Kovacs G.M."/>
        </authorList>
    </citation>
    <scope>NUCLEOTIDE SEQUENCE [LARGE SCALE GENOMIC DNA]</scope>
    <source>
        <strain evidence="2 3">DSE2036</strain>
    </source>
</reference>
<dbReference type="PANTHER" id="PTHR11183">
    <property type="entry name" value="GLYCOGENIN SUBFAMILY MEMBER"/>
    <property type="match status" value="1"/>
</dbReference>
<dbReference type="InterPro" id="IPR029044">
    <property type="entry name" value="Nucleotide-diphossugar_trans"/>
</dbReference>
<organism evidence="2 3">
    <name type="scientific">Periconia macrospinosa</name>
    <dbReference type="NCBI Taxonomy" id="97972"/>
    <lineage>
        <taxon>Eukaryota</taxon>
        <taxon>Fungi</taxon>
        <taxon>Dikarya</taxon>
        <taxon>Ascomycota</taxon>
        <taxon>Pezizomycotina</taxon>
        <taxon>Dothideomycetes</taxon>
        <taxon>Pleosporomycetidae</taxon>
        <taxon>Pleosporales</taxon>
        <taxon>Massarineae</taxon>
        <taxon>Periconiaceae</taxon>
        <taxon>Periconia</taxon>
    </lineage>
</organism>
<protein>
    <submittedName>
        <fullName evidence="2">Glycosyltransferase family 8 protein</fullName>
    </submittedName>
</protein>
<accession>A0A2V1DUB8</accession>
<sequence>MKRFVRNIIAAAALVLVTLVLFANRQTDFEVLSTTPWRHGSKVTEDSKSSGASQHHTTALKGIKTPSPHALPTPPLPPDVPLPPSPPKPPQPPSPPKPPTPPQPPHPPQPPTPPKPPSPPQPPVAPLLPTAAGFYEDNSPVLPSLPTIPSHSLPPEIHKGLGDDDVPQLPSPPSNNALPSPSSFHAEYPFQNDLPINLPTTNLKLFSNHAPHNYKSEGQNTYAYATFMATRNPSVKDPYYLAIHSLIHRLLWSDRSSSAKYPFIVFVADFVTQEQRDLLSGAGAVVRELQPLEWKPNVPGVQARWKDLFAKLNMWNETDFTRILFLDADAFPLGKIDDMFETAPLQQCKSAKITDDDKLLDGTPVCEPYVFAGVPQQPFNATDPNINVGSMVFSPSKHMHQRLLQNYVKTDRYDCLMAEQAFLNWQFNPNGAFPPTKLEREWGGFFPDETEEGKLKVVHEKIWSQGESSWMSREWNRGWRELENFYESEGFAKMRGVDEGVGGFGR</sequence>